<keyword evidence="2" id="KW-1185">Reference proteome</keyword>
<proteinExistence type="predicted"/>
<name>A0AAE1BC38_9GAST</name>
<reference evidence="1" key="1">
    <citation type="journal article" date="2023" name="G3 (Bethesda)">
        <title>A reference genome for the long-term kleptoplast-retaining sea slug Elysia crispata morphotype clarki.</title>
        <authorList>
            <person name="Eastman K.E."/>
            <person name="Pendleton A.L."/>
            <person name="Shaikh M.A."/>
            <person name="Suttiyut T."/>
            <person name="Ogas R."/>
            <person name="Tomko P."/>
            <person name="Gavelis G."/>
            <person name="Widhalm J.R."/>
            <person name="Wisecaver J.H."/>
        </authorList>
    </citation>
    <scope>NUCLEOTIDE SEQUENCE</scope>
    <source>
        <strain evidence="1">ECLA1</strain>
    </source>
</reference>
<sequence length="123" mass="13435">MANSDGEPTDLATHVVLRELLSVVFASSDATKLGPLAHHCLLTEGQLLLHGNLMGDIFWVSLTVRKLMGGGGATRYLWDLTDSQEAYGKLMGGAGERRYLWGLTDCQEAYGWARKEEISLGSH</sequence>
<evidence type="ECO:0000313" key="1">
    <source>
        <dbReference type="EMBL" id="KAK3802781.1"/>
    </source>
</evidence>
<dbReference type="Proteomes" id="UP001283361">
    <property type="component" value="Unassembled WGS sequence"/>
</dbReference>
<evidence type="ECO:0000313" key="2">
    <source>
        <dbReference type="Proteomes" id="UP001283361"/>
    </source>
</evidence>
<dbReference type="AlphaFoldDB" id="A0AAE1BC38"/>
<comment type="caution">
    <text evidence="1">The sequence shown here is derived from an EMBL/GenBank/DDBJ whole genome shotgun (WGS) entry which is preliminary data.</text>
</comment>
<dbReference type="EMBL" id="JAWDGP010000216">
    <property type="protein sequence ID" value="KAK3802781.1"/>
    <property type="molecule type" value="Genomic_DNA"/>
</dbReference>
<accession>A0AAE1BC38</accession>
<protein>
    <submittedName>
        <fullName evidence="1">Uncharacterized protein</fullName>
    </submittedName>
</protein>
<organism evidence="1 2">
    <name type="scientific">Elysia crispata</name>
    <name type="common">lettuce slug</name>
    <dbReference type="NCBI Taxonomy" id="231223"/>
    <lineage>
        <taxon>Eukaryota</taxon>
        <taxon>Metazoa</taxon>
        <taxon>Spiralia</taxon>
        <taxon>Lophotrochozoa</taxon>
        <taxon>Mollusca</taxon>
        <taxon>Gastropoda</taxon>
        <taxon>Heterobranchia</taxon>
        <taxon>Euthyneura</taxon>
        <taxon>Panpulmonata</taxon>
        <taxon>Sacoglossa</taxon>
        <taxon>Placobranchoidea</taxon>
        <taxon>Plakobranchidae</taxon>
        <taxon>Elysia</taxon>
    </lineage>
</organism>
<gene>
    <name evidence="1" type="ORF">RRG08_012295</name>
</gene>